<dbReference type="InParanoid" id="A0A317XUW6"/>
<evidence type="ECO:0000313" key="4">
    <source>
        <dbReference type="Proteomes" id="UP000246740"/>
    </source>
</evidence>
<dbReference type="InterPro" id="IPR050300">
    <property type="entry name" value="GDXG_lipolytic_enzyme"/>
</dbReference>
<dbReference type="SUPFAM" id="SSF53474">
    <property type="entry name" value="alpha/beta-Hydrolases"/>
    <property type="match status" value="1"/>
</dbReference>
<gene>
    <name evidence="3" type="ORF">BCV70DRAFT_156796</name>
</gene>
<sequence length="322" mass="35102">MPSDQEIAAIAAAIRAAPAIIPNEKCDWSTSVPSPSVPGRVVELQIYDAPSIASKSSTQRPAIVNWHGSGYLVPRLGRDAYLARFLSKNLDLTFVDADYAKSPENPFPAGLEECIPAIRWTLEQPWFDGNLVLSGLSAGAQLAVSLSSKPVALQLGLTEQEFSKIKATIAFYPVCDSTIPASEKATNEGPVPLDIPMSPLSRELMEFFHNCYLGWDKEVQFKLARDPRVSPQFADHASFVPLFVIACEHDPLGAEATKFAADIAKHNDKHRYYFAKAVGHGFETRVPEIGEQGFVDAPGSLAKKEAYDLIVAFLKDNVASLN</sequence>
<evidence type="ECO:0000313" key="3">
    <source>
        <dbReference type="EMBL" id="PWZ02104.1"/>
    </source>
</evidence>
<evidence type="ECO:0000256" key="1">
    <source>
        <dbReference type="ARBA" id="ARBA00022801"/>
    </source>
</evidence>
<keyword evidence="1 3" id="KW-0378">Hydrolase</keyword>
<name>A0A317XUW6_9BASI</name>
<evidence type="ECO:0000259" key="2">
    <source>
        <dbReference type="Pfam" id="PF07859"/>
    </source>
</evidence>
<reference evidence="3 4" key="1">
    <citation type="journal article" date="2018" name="Mol. Biol. Evol.">
        <title>Broad Genomic Sampling Reveals a Smut Pathogenic Ancestry of the Fungal Clade Ustilaginomycotina.</title>
        <authorList>
            <person name="Kijpornyongpan T."/>
            <person name="Mondo S.J."/>
            <person name="Barry K."/>
            <person name="Sandor L."/>
            <person name="Lee J."/>
            <person name="Lipzen A."/>
            <person name="Pangilinan J."/>
            <person name="LaButti K."/>
            <person name="Hainaut M."/>
            <person name="Henrissat B."/>
            <person name="Grigoriev I.V."/>
            <person name="Spatafora J.W."/>
            <person name="Aime M.C."/>
        </authorList>
    </citation>
    <scope>NUCLEOTIDE SEQUENCE [LARGE SCALE GENOMIC DNA]</scope>
    <source>
        <strain evidence="3 4">MCA 3645</strain>
    </source>
</reference>
<keyword evidence="4" id="KW-1185">Reference proteome</keyword>
<dbReference type="GO" id="GO:0016787">
    <property type="term" value="F:hydrolase activity"/>
    <property type="evidence" value="ECO:0007669"/>
    <property type="project" value="UniProtKB-KW"/>
</dbReference>
<accession>A0A317XUW6</accession>
<dbReference type="Proteomes" id="UP000246740">
    <property type="component" value="Unassembled WGS sequence"/>
</dbReference>
<dbReference type="Pfam" id="PF07859">
    <property type="entry name" value="Abhydrolase_3"/>
    <property type="match status" value="1"/>
</dbReference>
<dbReference type="PANTHER" id="PTHR48081">
    <property type="entry name" value="AB HYDROLASE SUPERFAMILY PROTEIN C4A8.06C"/>
    <property type="match status" value="1"/>
</dbReference>
<feature type="domain" description="Alpha/beta hydrolase fold-3" evidence="2">
    <location>
        <begin position="63"/>
        <end position="283"/>
    </location>
</feature>
<protein>
    <submittedName>
        <fullName evidence="3">Alpha/beta-hydrolase</fullName>
    </submittedName>
</protein>
<organism evidence="3 4">
    <name type="scientific">Testicularia cyperi</name>
    <dbReference type="NCBI Taxonomy" id="1882483"/>
    <lineage>
        <taxon>Eukaryota</taxon>
        <taxon>Fungi</taxon>
        <taxon>Dikarya</taxon>
        <taxon>Basidiomycota</taxon>
        <taxon>Ustilaginomycotina</taxon>
        <taxon>Ustilaginomycetes</taxon>
        <taxon>Ustilaginales</taxon>
        <taxon>Anthracoideaceae</taxon>
        <taxon>Testicularia</taxon>
    </lineage>
</organism>
<proteinExistence type="predicted"/>
<dbReference type="STRING" id="1882483.A0A317XUW6"/>
<dbReference type="Gene3D" id="3.40.50.1820">
    <property type="entry name" value="alpha/beta hydrolase"/>
    <property type="match status" value="1"/>
</dbReference>
<dbReference type="AlphaFoldDB" id="A0A317XUW6"/>
<dbReference type="EMBL" id="KZ819189">
    <property type="protein sequence ID" value="PWZ02104.1"/>
    <property type="molecule type" value="Genomic_DNA"/>
</dbReference>
<dbReference type="PANTHER" id="PTHR48081:SF8">
    <property type="entry name" value="ALPHA_BETA HYDROLASE FOLD-3 DOMAIN-CONTAINING PROTEIN-RELATED"/>
    <property type="match status" value="1"/>
</dbReference>
<dbReference type="InterPro" id="IPR029058">
    <property type="entry name" value="AB_hydrolase_fold"/>
</dbReference>
<dbReference type="InterPro" id="IPR013094">
    <property type="entry name" value="AB_hydrolase_3"/>
</dbReference>
<dbReference type="OrthoDB" id="408631at2759"/>